<gene>
    <name evidence="1" type="ORF">LCGC14_0794280</name>
</gene>
<protein>
    <submittedName>
        <fullName evidence="1">Uncharacterized protein</fullName>
    </submittedName>
</protein>
<comment type="caution">
    <text evidence="1">The sequence shown here is derived from an EMBL/GenBank/DDBJ whole genome shotgun (WGS) entry which is preliminary data.</text>
</comment>
<dbReference type="EMBL" id="LAZR01002109">
    <property type="protein sequence ID" value="KKN34381.1"/>
    <property type="molecule type" value="Genomic_DNA"/>
</dbReference>
<proteinExistence type="predicted"/>
<evidence type="ECO:0000313" key="1">
    <source>
        <dbReference type="EMBL" id="KKN34381.1"/>
    </source>
</evidence>
<accession>A0A0F9SBL5</accession>
<organism evidence="1">
    <name type="scientific">marine sediment metagenome</name>
    <dbReference type="NCBI Taxonomy" id="412755"/>
    <lineage>
        <taxon>unclassified sequences</taxon>
        <taxon>metagenomes</taxon>
        <taxon>ecological metagenomes</taxon>
    </lineage>
</organism>
<sequence>MTKEGYDPKCFHTCPDCDYRCNCGDIPCSHCLSLFIATEEDGSQWVKYEDFEKLMKYKKRWVRIKDFIYERINIANYTKGLPAMEHAIIVGFLEVSARIRDIEKEIKE</sequence>
<dbReference type="AlphaFoldDB" id="A0A0F9SBL5"/>
<reference evidence="1" key="1">
    <citation type="journal article" date="2015" name="Nature">
        <title>Complex archaea that bridge the gap between prokaryotes and eukaryotes.</title>
        <authorList>
            <person name="Spang A."/>
            <person name="Saw J.H."/>
            <person name="Jorgensen S.L."/>
            <person name="Zaremba-Niedzwiedzka K."/>
            <person name="Martijn J."/>
            <person name="Lind A.E."/>
            <person name="van Eijk R."/>
            <person name="Schleper C."/>
            <person name="Guy L."/>
            <person name="Ettema T.J."/>
        </authorList>
    </citation>
    <scope>NUCLEOTIDE SEQUENCE</scope>
</reference>
<name>A0A0F9SBL5_9ZZZZ</name>